<proteinExistence type="predicted"/>
<protein>
    <submittedName>
        <fullName evidence="2">Metallophosphoesterase</fullName>
    </submittedName>
</protein>
<dbReference type="InterPro" id="IPR029052">
    <property type="entry name" value="Metallo-depent_PP-like"/>
</dbReference>
<dbReference type="EMBL" id="JACJMO010000013">
    <property type="protein sequence ID" value="MBM6857853.1"/>
    <property type="molecule type" value="Genomic_DNA"/>
</dbReference>
<evidence type="ECO:0000313" key="3">
    <source>
        <dbReference type="Proteomes" id="UP000698924"/>
    </source>
</evidence>
<dbReference type="GO" id="GO:0016787">
    <property type="term" value="F:hydrolase activity"/>
    <property type="evidence" value="ECO:0007669"/>
    <property type="project" value="InterPro"/>
</dbReference>
<dbReference type="PANTHER" id="PTHR45867">
    <property type="entry name" value="PURPLE ACID PHOSPHATASE"/>
    <property type="match status" value="1"/>
</dbReference>
<dbReference type="AlphaFoldDB" id="A0AA41D8L7"/>
<evidence type="ECO:0000259" key="1">
    <source>
        <dbReference type="Pfam" id="PF00149"/>
    </source>
</evidence>
<dbReference type="Gene3D" id="3.60.21.10">
    <property type="match status" value="1"/>
</dbReference>
<name>A0AA41D8L7_9BACT</name>
<feature type="domain" description="Calcineurin-like phosphoesterase" evidence="1">
    <location>
        <begin position="120"/>
        <end position="319"/>
    </location>
</feature>
<sequence>MSSRPFLEIAHGPYLQEVTTNGATFAFQTSNPSFSFIELKKKGEIQSNNYSGSQHGLKQADATFFAIRAEELQPNTTYQYRIHAKEIKSFQPYKVVFGDSIASPWYTFRTIDPEQKGGSIFITSDMHSNPKLLKNLLERCDYQTCTSFFYAGDMMNYMTENGEHPFTSFIDTSVELFATSIPFEFVRGNHETRGNMARIFPSFFPKQNGKIYGSYLMGDVMVIMLDTGEDKSDTHPVYAGLTDFDNYRSEQARWLEKIVKSKEFKKAKYRIVISHFPLVADKEWEKGTTWKGCQDASQKFLPILNRAGIDLIVAGHTHRFFYHEPGESGNQCPVLEQGAMCATRLDLNDGKIHIKVIGKNGEALLNKTLK</sequence>
<dbReference type="Proteomes" id="UP000698924">
    <property type="component" value="Unassembled WGS sequence"/>
</dbReference>
<dbReference type="SUPFAM" id="SSF56300">
    <property type="entry name" value="Metallo-dependent phosphatases"/>
    <property type="match status" value="1"/>
</dbReference>
<reference evidence="2 3" key="1">
    <citation type="journal article" date="2021" name="Sci. Rep.">
        <title>The distribution of antibiotic resistance genes in chicken gut microbiota commensals.</title>
        <authorList>
            <person name="Juricova H."/>
            <person name="Matiasovicova J."/>
            <person name="Kubasova T."/>
            <person name="Cejkova D."/>
            <person name="Rychlik I."/>
        </authorList>
    </citation>
    <scope>NUCLEOTIDE SEQUENCE [LARGE SCALE GENOMIC DNA]</scope>
    <source>
        <strain evidence="2 3">An421</strain>
    </source>
</reference>
<gene>
    <name evidence="2" type="ORF">H6D15_09635</name>
</gene>
<comment type="caution">
    <text evidence="2">The sequence shown here is derived from an EMBL/GenBank/DDBJ whole genome shotgun (WGS) entry which is preliminary data.</text>
</comment>
<dbReference type="PANTHER" id="PTHR45867:SF3">
    <property type="entry name" value="ACID PHOSPHATASE TYPE 7"/>
    <property type="match status" value="1"/>
</dbReference>
<evidence type="ECO:0000313" key="2">
    <source>
        <dbReference type="EMBL" id="MBM6857853.1"/>
    </source>
</evidence>
<keyword evidence="3" id="KW-1185">Reference proteome</keyword>
<dbReference type="InterPro" id="IPR004843">
    <property type="entry name" value="Calcineurin-like_PHP"/>
</dbReference>
<dbReference type="Pfam" id="PF00149">
    <property type="entry name" value="Metallophos"/>
    <property type="match status" value="1"/>
</dbReference>
<accession>A0AA41D8L7</accession>
<organism evidence="2 3">
    <name type="scientific">Caecibacteroides pullorum</name>
    <dbReference type="NCBI Taxonomy" id="2725562"/>
    <lineage>
        <taxon>Bacteria</taxon>
        <taxon>Pseudomonadati</taxon>
        <taxon>Bacteroidota</taxon>
        <taxon>Bacteroidia</taxon>
        <taxon>Bacteroidales</taxon>
        <taxon>Bacteroidaceae</taxon>
        <taxon>Caecibacteroides</taxon>
    </lineage>
</organism>